<sequence>MDVFVSPRLTEPQSTQALEFSPDAAPDDWGLDYPAAGVSIDEPCSVSLADIETEIDALRSQQASTYSPSLSASFYLACHQLPALRQILSRYPGFRFYYDAARGHVHIMVESVIHQQCTKHAVTLLERCVQAIAAATTELVPNVAKRFDNIAELGTVTIDVPGLGLSQPDAQFLEDGCRFPTFVVETAFSQSIKSATEKAKKYITRTTGAVRAVLVVDVDYPDIRRIDVVLWVAKRVDGRAAVAKPFKAQTVQLYVADAEVQPEGAIELFASDFLEPDAAWPRQMRRPYRRMRPGGEQR</sequence>
<reference evidence="1 2" key="1">
    <citation type="submission" date="2021-07" db="EMBL/GenBank/DDBJ databases">
        <title>Genome data of Colletotrichum spaethianum.</title>
        <authorList>
            <person name="Utami Y.D."/>
            <person name="Hiruma K."/>
        </authorList>
    </citation>
    <scope>NUCLEOTIDE SEQUENCE [LARGE SCALE GENOMIC DNA]</scope>
    <source>
        <strain evidence="1 2">MAFF 242679</strain>
    </source>
</reference>
<comment type="caution">
    <text evidence="1">The sequence shown here is derived from an EMBL/GenBank/DDBJ whole genome shotgun (WGS) entry which is preliminary data.</text>
</comment>
<protein>
    <submittedName>
        <fullName evidence="1">Uncharacterized protein</fullName>
    </submittedName>
</protein>
<accession>A0AA37LVQ0</accession>
<proteinExistence type="predicted"/>
<keyword evidence="2" id="KW-1185">Reference proteome</keyword>
<dbReference type="EMBL" id="BPPX01000021">
    <property type="protein sequence ID" value="GJC86232.1"/>
    <property type="molecule type" value="Genomic_DNA"/>
</dbReference>
<gene>
    <name evidence="1" type="ORF">ColLi_09070</name>
</gene>
<evidence type="ECO:0000313" key="2">
    <source>
        <dbReference type="Proteomes" id="UP001055172"/>
    </source>
</evidence>
<organism evidence="1 2">
    <name type="scientific">Colletotrichum liriopes</name>
    <dbReference type="NCBI Taxonomy" id="708192"/>
    <lineage>
        <taxon>Eukaryota</taxon>
        <taxon>Fungi</taxon>
        <taxon>Dikarya</taxon>
        <taxon>Ascomycota</taxon>
        <taxon>Pezizomycotina</taxon>
        <taxon>Sordariomycetes</taxon>
        <taxon>Hypocreomycetidae</taxon>
        <taxon>Glomerellales</taxon>
        <taxon>Glomerellaceae</taxon>
        <taxon>Colletotrichum</taxon>
        <taxon>Colletotrichum spaethianum species complex</taxon>
    </lineage>
</organism>
<name>A0AA37LVQ0_9PEZI</name>
<dbReference type="AlphaFoldDB" id="A0AA37LVQ0"/>
<dbReference type="Proteomes" id="UP001055172">
    <property type="component" value="Unassembled WGS sequence"/>
</dbReference>
<evidence type="ECO:0000313" key="1">
    <source>
        <dbReference type="EMBL" id="GJC86232.1"/>
    </source>
</evidence>